<evidence type="ECO:0000313" key="1">
    <source>
        <dbReference type="EMBL" id="OGZ32396.1"/>
    </source>
</evidence>
<proteinExistence type="predicted"/>
<accession>A0A1G2F2T3</accession>
<dbReference type="EMBL" id="MHMS01000008">
    <property type="protein sequence ID" value="OGZ32396.1"/>
    <property type="molecule type" value="Genomic_DNA"/>
</dbReference>
<dbReference type="STRING" id="1801726.A3H02_00575"/>
<gene>
    <name evidence="1" type="ORF">A3H02_00575</name>
</gene>
<name>A0A1G2F2T3_9BACT</name>
<protein>
    <submittedName>
        <fullName evidence="1">Uncharacterized protein</fullName>
    </submittedName>
</protein>
<organism evidence="1 2">
    <name type="scientific">Candidatus Niyogibacteria bacterium RIFCSPLOWO2_12_FULL_41_13</name>
    <dbReference type="NCBI Taxonomy" id="1801726"/>
    <lineage>
        <taxon>Bacteria</taxon>
        <taxon>Candidatus Niyogiibacteriota</taxon>
    </lineage>
</organism>
<sequence>MANAFSSISDVLLNVLEKELKIDYLSRCLRVLQEKIDKEIELSEGEKKEYAKSIFWHFMYCPCSLKNNMVEDERGNCLGRATGETVNARGEKFIRISVAKSGKELLIPQEKLFNAEIRDNLEMIVFIVAP</sequence>
<dbReference type="AlphaFoldDB" id="A0A1G2F2T3"/>
<comment type="caution">
    <text evidence="1">The sequence shown here is derived from an EMBL/GenBank/DDBJ whole genome shotgun (WGS) entry which is preliminary data.</text>
</comment>
<evidence type="ECO:0000313" key="2">
    <source>
        <dbReference type="Proteomes" id="UP000176787"/>
    </source>
</evidence>
<reference evidence="1 2" key="1">
    <citation type="journal article" date="2016" name="Nat. Commun.">
        <title>Thousands of microbial genomes shed light on interconnected biogeochemical processes in an aquifer system.</title>
        <authorList>
            <person name="Anantharaman K."/>
            <person name="Brown C.T."/>
            <person name="Hug L.A."/>
            <person name="Sharon I."/>
            <person name="Castelle C.J."/>
            <person name="Probst A.J."/>
            <person name="Thomas B.C."/>
            <person name="Singh A."/>
            <person name="Wilkins M.J."/>
            <person name="Karaoz U."/>
            <person name="Brodie E.L."/>
            <person name="Williams K.H."/>
            <person name="Hubbard S.S."/>
            <person name="Banfield J.F."/>
        </authorList>
    </citation>
    <scope>NUCLEOTIDE SEQUENCE [LARGE SCALE GENOMIC DNA]</scope>
</reference>
<dbReference type="Proteomes" id="UP000176787">
    <property type="component" value="Unassembled WGS sequence"/>
</dbReference>